<evidence type="ECO:0000313" key="3">
    <source>
        <dbReference type="Proteomes" id="UP000284706"/>
    </source>
</evidence>
<feature type="non-terminal residue" evidence="2">
    <location>
        <position position="1"/>
    </location>
</feature>
<feature type="transmembrane region" description="Helical" evidence="1">
    <location>
        <begin position="114"/>
        <end position="134"/>
    </location>
</feature>
<organism evidence="2 3">
    <name type="scientific">Gymnopilus dilepis</name>
    <dbReference type="NCBI Taxonomy" id="231916"/>
    <lineage>
        <taxon>Eukaryota</taxon>
        <taxon>Fungi</taxon>
        <taxon>Dikarya</taxon>
        <taxon>Basidiomycota</taxon>
        <taxon>Agaricomycotina</taxon>
        <taxon>Agaricomycetes</taxon>
        <taxon>Agaricomycetidae</taxon>
        <taxon>Agaricales</taxon>
        <taxon>Agaricineae</taxon>
        <taxon>Hymenogastraceae</taxon>
        <taxon>Gymnopilus</taxon>
    </lineage>
</organism>
<feature type="transmembrane region" description="Helical" evidence="1">
    <location>
        <begin position="35"/>
        <end position="56"/>
    </location>
</feature>
<evidence type="ECO:0000256" key="1">
    <source>
        <dbReference type="SAM" id="Phobius"/>
    </source>
</evidence>
<comment type="caution">
    <text evidence="2">The sequence shown here is derived from an EMBL/GenBank/DDBJ whole genome shotgun (WGS) entry which is preliminary data.</text>
</comment>
<accession>A0A409WNI7</accession>
<reference evidence="2 3" key="1">
    <citation type="journal article" date="2018" name="Evol. Lett.">
        <title>Horizontal gene cluster transfer increased hallucinogenic mushroom diversity.</title>
        <authorList>
            <person name="Reynolds H.T."/>
            <person name="Vijayakumar V."/>
            <person name="Gluck-Thaler E."/>
            <person name="Korotkin H.B."/>
            <person name="Matheny P.B."/>
            <person name="Slot J.C."/>
        </authorList>
    </citation>
    <scope>NUCLEOTIDE SEQUENCE [LARGE SCALE GENOMIC DNA]</scope>
    <source>
        <strain evidence="2 3">SRW20</strain>
    </source>
</reference>
<gene>
    <name evidence="2" type="ORF">CVT26_011505</name>
</gene>
<protein>
    <submittedName>
        <fullName evidence="2">Uncharacterized protein</fullName>
    </submittedName>
</protein>
<dbReference type="EMBL" id="NHYE01004972">
    <property type="protein sequence ID" value="PPQ80050.1"/>
    <property type="molecule type" value="Genomic_DNA"/>
</dbReference>
<name>A0A409WNI7_9AGAR</name>
<dbReference type="OrthoDB" id="3354175at2759"/>
<evidence type="ECO:0000313" key="2">
    <source>
        <dbReference type="EMBL" id="PPQ80050.1"/>
    </source>
</evidence>
<keyword evidence="1" id="KW-0472">Membrane</keyword>
<dbReference type="Proteomes" id="UP000284706">
    <property type="component" value="Unassembled WGS sequence"/>
</dbReference>
<sequence>TIILFHCAGVAIGALQAFARASPSAPVFIASLQKWIVSFFSLTLFTNFSSTTLIAFRIWYSHQTTKSLVRASGRTVLPAMVVIIESGSIYSACLIILLSLYLSGSFSQYIVLDAVTQVIGVVFSMVIVRVGLGISSERMTTQSRSTTFSGLGTGARRTDDSENTLNVVHLDNFKLGATKGELPA</sequence>
<proteinExistence type="predicted"/>
<keyword evidence="1" id="KW-1133">Transmembrane helix</keyword>
<dbReference type="InParanoid" id="A0A409WNI7"/>
<dbReference type="STRING" id="231916.A0A409WNI7"/>
<dbReference type="AlphaFoldDB" id="A0A409WNI7"/>
<keyword evidence="3" id="KW-1185">Reference proteome</keyword>
<keyword evidence="1" id="KW-0812">Transmembrane</keyword>
<feature type="transmembrane region" description="Helical" evidence="1">
    <location>
        <begin position="76"/>
        <end position="102"/>
    </location>
</feature>